<evidence type="ECO:0000259" key="9">
    <source>
        <dbReference type="PROSITE" id="PS51351"/>
    </source>
</evidence>
<dbReference type="InterPro" id="IPR003166">
    <property type="entry name" value="TFIIE_bsu_DNA-bd"/>
</dbReference>
<keyword evidence="4 7" id="KW-0804">Transcription</keyword>
<dbReference type="PIRSF" id="PIRSF016398">
    <property type="entry name" value="TFIIE-beta"/>
    <property type="match status" value="1"/>
</dbReference>
<keyword evidence="2 7" id="KW-0805">Transcription regulation</keyword>
<dbReference type="Proteomes" id="UP000616885">
    <property type="component" value="Unassembled WGS sequence"/>
</dbReference>
<name>A0A0B7KGD9_BIOOC</name>
<evidence type="ECO:0000256" key="8">
    <source>
        <dbReference type="SAM" id="MobiDB-lite"/>
    </source>
</evidence>
<protein>
    <recommendedName>
        <fullName evidence="7">Transcription initiation factor IIE subunit beta</fullName>
    </recommendedName>
</protein>
<dbReference type="Pfam" id="PF02186">
    <property type="entry name" value="TFIIE_beta"/>
    <property type="match status" value="1"/>
</dbReference>
<dbReference type="EMBL" id="JADCTT010000003">
    <property type="protein sequence ID" value="KAF9754725.1"/>
    <property type="molecule type" value="Genomic_DNA"/>
</dbReference>
<dbReference type="PANTHER" id="PTHR12716:SF8">
    <property type="entry name" value="TRANSCRIPTION INITIATION FACTOR IIE SUBUNIT BETA"/>
    <property type="match status" value="1"/>
</dbReference>
<sequence>MSSSFLQKQAKSFSASLSSASDKLSKPGSKPSAVDAVAATLAPPSPSPSATSDTANTPTAKRKRDAVAEIWSQPQLTGYGAEVKTQMTFAVEYLKKKGEPKSVTDIIDHLSLRHFAEQHKKELVDGLRGHPRVDWKPDTNLSEQTWKTGTYTHRPIIPGVKDGTSLLAHLQRKTDASGVSVKDLKDGWPDCEDTLTELERQHKVLVVRTKKDNFPRFVWADDSSLHHKVQPEFQLMWQRVPIPSLDDMHRKLVSVGQKPTSDDPHKGGQGGPAKPKQQKKRAGKRIGKATNVHMAHLMQDYSGMRR</sequence>
<evidence type="ECO:0000256" key="3">
    <source>
        <dbReference type="ARBA" id="ARBA00023125"/>
    </source>
</evidence>
<proteinExistence type="inferred from homology"/>
<dbReference type="InterPro" id="IPR040501">
    <property type="entry name" value="TFA2_Winged_2"/>
</dbReference>
<dbReference type="PANTHER" id="PTHR12716">
    <property type="entry name" value="TRANSCRIPTION INITIATION FACTOR IIE, BETA SUBUNIT"/>
    <property type="match status" value="1"/>
</dbReference>
<evidence type="ECO:0000256" key="1">
    <source>
        <dbReference type="ARBA" id="ARBA00004123"/>
    </source>
</evidence>
<dbReference type="GO" id="GO:0003677">
    <property type="term" value="F:DNA binding"/>
    <property type="evidence" value="ECO:0007669"/>
    <property type="project" value="UniProtKB-UniRule"/>
</dbReference>
<organism evidence="10">
    <name type="scientific">Bionectria ochroleuca</name>
    <name type="common">Gliocladium roseum</name>
    <dbReference type="NCBI Taxonomy" id="29856"/>
    <lineage>
        <taxon>Eukaryota</taxon>
        <taxon>Fungi</taxon>
        <taxon>Dikarya</taxon>
        <taxon>Ascomycota</taxon>
        <taxon>Pezizomycotina</taxon>
        <taxon>Sordariomycetes</taxon>
        <taxon>Hypocreomycetidae</taxon>
        <taxon>Hypocreales</taxon>
        <taxon>Bionectriaceae</taxon>
        <taxon>Clonostachys</taxon>
    </lineage>
</organism>
<feature type="domain" description="TFIIE beta" evidence="9">
    <location>
        <begin position="75"/>
        <end position="160"/>
    </location>
</feature>
<dbReference type="GO" id="GO:0001097">
    <property type="term" value="F:TFIIH-class transcription factor complex binding"/>
    <property type="evidence" value="ECO:0007669"/>
    <property type="project" value="TreeGrafter"/>
</dbReference>
<feature type="region of interest" description="Disordered" evidence="8">
    <location>
        <begin position="15"/>
        <end position="65"/>
    </location>
</feature>
<reference evidence="11" key="2">
    <citation type="submission" date="2020-10" db="EMBL/GenBank/DDBJ databases">
        <title>High-Quality Genome Resource of Clonostachys rosea strain S41 by Oxford Nanopore Long-Read Sequencing.</title>
        <authorList>
            <person name="Wang H."/>
        </authorList>
    </citation>
    <scope>NUCLEOTIDE SEQUENCE</scope>
    <source>
        <strain evidence="11">S41</strain>
    </source>
</reference>
<evidence type="ECO:0000256" key="7">
    <source>
        <dbReference type="PIRNR" id="PIRNR016398"/>
    </source>
</evidence>
<dbReference type="PROSITE" id="PS51351">
    <property type="entry name" value="TFIIE_BETA_C"/>
    <property type="match status" value="1"/>
</dbReference>
<keyword evidence="5 7" id="KW-0539">Nucleus</keyword>
<comment type="subcellular location">
    <subcellularLocation>
        <location evidence="1 7">Nucleus</location>
    </subcellularLocation>
</comment>
<reference evidence="10" key="1">
    <citation type="submission" date="2015-01" db="EMBL/GenBank/DDBJ databases">
        <authorList>
            <person name="Durling Mikael"/>
        </authorList>
    </citation>
    <scope>NUCLEOTIDE SEQUENCE</scope>
</reference>
<evidence type="ECO:0000256" key="2">
    <source>
        <dbReference type="ARBA" id="ARBA00023015"/>
    </source>
</evidence>
<keyword evidence="3 7" id="KW-0238">DNA-binding</keyword>
<feature type="region of interest" description="Disordered" evidence="8">
    <location>
        <begin position="255"/>
        <end position="306"/>
    </location>
</feature>
<comment type="similarity">
    <text evidence="7">Belongs to the TFIIE beta subunit family.</text>
</comment>
<dbReference type="GO" id="GO:0006367">
    <property type="term" value="P:transcription initiation at RNA polymerase II promoter"/>
    <property type="evidence" value="ECO:0007669"/>
    <property type="project" value="UniProtKB-UniRule"/>
</dbReference>
<dbReference type="GO" id="GO:0005673">
    <property type="term" value="C:transcription factor TFIIE complex"/>
    <property type="evidence" value="ECO:0007669"/>
    <property type="project" value="UniProtKB-UniRule"/>
</dbReference>
<accession>A0A0B7KGD9</accession>
<feature type="compositionally biased region" description="Basic residues" evidence="8">
    <location>
        <begin position="276"/>
        <end position="287"/>
    </location>
</feature>
<comment type="subunit">
    <text evidence="7">Tetramer of two alpha and two beta chains.</text>
</comment>
<evidence type="ECO:0000256" key="4">
    <source>
        <dbReference type="ARBA" id="ARBA00023163"/>
    </source>
</evidence>
<evidence type="ECO:0000313" key="11">
    <source>
        <dbReference type="EMBL" id="KAF9754725.1"/>
    </source>
</evidence>
<dbReference type="Pfam" id="PF18121">
    <property type="entry name" value="TFA2_Winged_2"/>
    <property type="match status" value="1"/>
</dbReference>
<feature type="compositionally biased region" description="Low complexity" evidence="8">
    <location>
        <begin position="36"/>
        <end position="59"/>
    </location>
</feature>
<evidence type="ECO:0000256" key="6">
    <source>
        <dbReference type="ARBA" id="ARBA00025581"/>
    </source>
</evidence>
<dbReference type="Pfam" id="PF22254">
    <property type="entry name" value="TFA2_E-tether"/>
    <property type="match status" value="1"/>
</dbReference>
<evidence type="ECO:0000256" key="5">
    <source>
        <dbReference type="ARBA" id="ARBA00023242"/>
    </source>
</evidence>
<gene>
    <name evidence="10" type="ORF">BN869_000012711_1</name>
    <name evidence="11" type="ORF">IM811_010166</name>
</gene>
<dbReference type="EMBL" id="CDPU01000071">
    <property type="protein sequence ID" value="CEO56653.1"/>
    <property type="molecule type" value="Genomic_DNA"/>
</dbReference>
<dbReference type="AlphaFoldDB" id="A0A0B7KGD9"/>
<evidence type="ECO:0000313" key="10">
    <source>
        <dbReference type="EMBL" id="CEO56653.1"/>
    </source>
</evidence>
<dbReference type="InterPro" id="IPR016656">
    <property type="entry name" value="TFIIE-bsu"/>
</dbReference>
<dbReference type="InterPro" id="IPR054600">
    <property type="entry name" value="TFA2_E-tether"/>
</dbReference>
<dbReference type="CDD" id="cd07977">
    <property type="entry name" value="TFIIE_beta_winged_helix"/>
    <property type="match status" value="1"/>
</dbReference>
<comment type="function">
    <text evidence="6 7">Recruits TFIIH to the initiation complex and stimulates the RNA polymerase II C-terminal domain kinase and DNA-dependent ATPase activities of TFIIH. Both TFIIH and TFIIE are required for promoter clearance by RNA polymerase.</text>
</comment>